<proteinExistence type="inferred from homology"/>
<keyword evidence="6" id="KW-0732">Signal</keyword>
<dbReference type="PANTHER" id="PTHR40274:SF3">
    <property type="entry name" value="VIRGINIAMYCIN B LYASE"/>
    <property type="match status" value="1"/>
</dbReference>
<dbReference type="Pfam" id="PF24684">
    <property type="entry name" value="Vgb_lyase"/>
    <property type="match status" value="1"/>
</dbReference>
<dbReference type="EMBL" id="JACIDJ010000002">
    <property type="protein sequence ID" value="MBB3898549.1"/>
    <property type="molecule type" value="Genomic_DNA"/>
</dbReference>
<accession>A0A840AAJ5</accession>
<gene>
    <name evidence="7" type="ORF">GGQ83_001986</name>
</gene>
<sequence length="337" mass="36742">MMQRRTFLSSGSGLLAAPLLLRAPAARANPATPPGFRVTYFDVSSPQGRVGSRDITAAGDGRFWFCGQRNGTLNLLDPATGAVHPVNLGPGARPHGVVRGPDGAAWVTEGGQNAIARVDPRDHRVQLWRLPERFANANLNTGVFDARGTYWFTGQNGVVGRFDPASERMEVREAPGGRGAYGITLTPQGGIWYVSLAGSHLAEIRDLDLANIRVLQPPTPNQGARRVWSDSQGRLWISEWNSGNVSLHDPRDGSWRAWRLPGERPRAYSVYVDTADKVWLTDFPANSIVRFDPQTESFLAFPSDRAGANVRQMDGVEGAAWGGESGTDRIVRIEYGL</sequence>
<evidence type="ECO:0000313" key="7">
    <source>
        <dbReference type="EMBL" id="MBB3898549.1"/>
    </source>
</evidence>
<evidence type="ECO:0000313" key="8">
    <source>
        <dbReference type="Proteomes" id="UP000553193"/>
    </source>
</evidence>
<dbReference type="RefSeq" id="WP_207017810.1">
    <property type="nucleotide sequence ID" value="NZ_JACIDJ010000002.1"/>
</dbReference>
<name>A0A840AAJ5_9PROT</name>
<dbReference type="SUPFAM" id="SSF101898">
    <property type="entry name" value="NHL repeat"/>
    <property type="match status" value="1"/>
</dbReference>
<evidence type="ECO:0000256" key="5">
    <source>
        <dbReference type="PIRNR" id="PIRNR026412"/>
    </source>
</evidence>
<dbReference type="PIRSF" id="PIRSF026412">
    <property type="entry name" value="Streptogrm_lyase"/>
    <property type="match status" value="1"/>
</dbReference>
<evidence type="ECO:0000256" key="3">
    <source>
        <dbReference type="ARBA" id="ARBA00023239"/>
    </source>
</evidence>
<reference evidence="7 8" key="1">
    <citation type="submission" date="2020-08" db="EMBL/GenBank/DDBJ databases">
        <title>Genomic Encyclopedia of Type Strains, Phase IV (KMG-IV): sequencing the most valuable type-strain genomes for metagenomic binning, comparative biology and taxonomic classification.</title>
        <authorList>
            <person name="Goeker M."/>
        </authorList>
    </citation>
    <scope>NUCLEOTIDE SEQUENCE [LARGE SCALE GENOMIC DNA]</scope>
    <source>
        <strain evidence="7 8">DSM 19979</strain>
    </source>
</reference>
<dbReference type="GO" id="GO:0030288">
    <property type="term" value="C:outer membrane-bounded periplasmic space"/>
    <property type="evidence" value="ECO:0007669"/>
    <property type="project" value="TreeGrafter"/>
</dbReference>
<dbReference type="PANTHER" id="PTHR40274">
    <property type="entry name" value="VIRGINIAMYCIN B LYASE"/>
    <property type="match status" value="1"/>
</dbReference>
<keyword evidence="3 5" id="KW-0456">Lyase</keyword>
<evidence type="ECO:0000256" key="4">
    <source>
        <dbReference type="ARBA" id="ARBA00023251"/>
    </source>
</evidence>
<dbReference type="InterPro" id="IPR015943">
    <property type="entry name" value="WD40/YVTN_repeat-like_dom_sf"/>
</dbReference>
<evidence type="ECO:0000256" key="1">
    <source>
        <dbReference type="ARBA" id="ARBA00022723"/>
    </source>
</evidence>
<dbReference type="InterPro" id="IPR011217">
    <property type="entry name" value="Vgb_bact"/>
</dbReference>
<organism evidence="7 8">
    <name type="scientific">Roseococcus suduntuyensis</name>
    <dbReference type="NCBI Taxonomy" id="455361"/>
    <lineage>
        <taxon>Bacteria</taxon>
        <taxon>Pseudomonadati</taxon>
        <taxon>Pseudomonadota</taxon>
        <taxon>Alphaproteobacteria</taxon>
        <taxon>Acetobacterales</taxon>
        <taxon>Roseomonadaceae</taxon>
        <taxon>Roseococcus</taxon>
    </lineage>
</organism>
<dbReference type="Proteomes" id="UP000553193">
    <property type="component" value="Unassembled WGS sequence"/>
</dbReference>
<dbReference type="AlphaFoldDB" id="A0A840AAJ5"/>
<evidence type="ECO:0000256" key="2">
    <source>
        <dbReference type="ARBA" id="ARBA00022842"/>
    </source>
</evidence>
<keyword evidence="4 5" id="KW-0046">Antibiotic resistance</keyword>
<keyword evidence="1 5" id="KW-0479">Metal-binding</keyword>
<evidence type="ECO:0000256" key="6">
    <source>
        <dbReference type="SAM" id="SignalP"/>
    </source>
</evidence>
<dbReference type="InterPro" id="IPR006311">
    <property type="entry name" value="TAT_signal"/>
</dbReference>
<feature type="signal peptide" evidence="6">
    <location>
        <begin position="1"/>
        <end position="28"/>
    </location>
</feature>
<dbReference type="GO" id="GO:0000287">
    <property type="term" value="F:magnesium ion binding"/>
    <property type="evidence" value="ECO:0007669"/>
    <property type="project" value="UniProtKB-UniRule"/>
</dbReference>
<dbReference type="GO" id="GO:0016835">
    <property type="term" value="F:carbon-oxygen lyase activity"/>
    <property type="evidence" value="ECO:0007669"/>
    <property type="project" value="UniProtKB-UniRule"/>
</dbReference>
<dbReference type="PROSITE" id="PS51318">
    <property type="entry name" value="TAT"/>
    <property type="match status" value="1"/>
</dbReference>
<comment type="cofactor">
    <cofactor evidence="5">
        <name>Mg(2+)</name>
        <dbReference type="ChEBI" id="CHEBI:18420"/>
    </cofactor>
</comment>
<comment type="caution">
    <text evidence="7">The sequence shown here is derived from an EMBL/GenBank/DDBJ whole genome shotgun (WGS) entry which is preliminary data.</text>
</comment>
<protein>
    <recommendedName>
        <fullName evidence="5">Virginiamycin B lyase</fullName>
        <ecNumber evidence="5">4.2.99.-</ecNumber>
    </recommendedName>
    <alternativeName>
        <fullName evidence="5">Streptogramin B lyase</fullName>
    </alternativeName>
</protein>
<dbReference type="GO" id="GO:0046677">
    <property type="term" value="P:response to antibiotic"/>
    <property type="evidence" value="ECO:0007669"/>
    <property type="project" value="UniProtKB-UniRule"/>
</dbReference>
<dbReference type="EC" id="4.2.99.-" evidence="5"/>
<keyword evidence="2 5" id="KW-0460">Magnesium</keyword>
<dbReference type="InterPro" id="IPR051344">
    <property type="entry name" value="Vgb"/>
</dbReference>
<keyword evidence="8" id="KW-1185">Reference proteome</keyword>
<dbReference type="GO" id="GO:0017001">
    <property type="term" value="P:antibiotic catabolic process"/>
    <property type="evidence" value="ECO:0007669"/>
    <property type="project" value="UniProtKB-UniRule"/>
</dbReference>
<dbReference type="Gene3D" id="2.130.10.10">
    <property type="entry name" value="YVTN repeat-like/Quinoprotein amine dehydrogenase"/>
    <property type="match status" value="1"/>
</dbReference>
<comment type="similarity">
    <text evidence="5">Belongs to the Vgb family.</text>
</comment>
<comment type="subunit">
    <text evidence="5">Monomer.</text>
</comment>
<comment type="function">
    <text evidence="5">Inactivates the type B streptogramin antibiotics by linearizing the lactone ring at the ester linkage, generating a free phenylglycine carboxylate and converting the threonyl moiety into 2-amino-butenoic acid.</text>
</comment>
<feature type="chain" id="PRO_5032728104" description="Virginiamycin B lyase" evidence="6">
    <location>
        <begin position="29"/>
        <end position="337"/>
    </location>
</feature>